<name>A0AC60PW87_IXOPE</name>
<reference evidence="1 2" key="1">
    <citation type="journal article" date="2020" name="Cell">
        <title>Large-Scale Comparative Analyses of Tick Genomes Elucidate Their Genetic Diversity and Vector Capacities.</title>
        <authorList>
            <consortium name="Tick Genome and Microbiome Consortium (TIGMIC)"/>
            <person name="Jia N."/>
            <person name="Wang J."/>
            <person name="Shi W."/>
            <person name="Du L."/>
            <person name="Sun Y."/>
            <person name="Zhan W."/>
            <person name="Jiang J.F."/>
            <person name="Wang Q."/>
            <person name="Zhang B."/>
            <person name="Ji P."/>
            <person name="Bell-Sakyi L."/>
            <person name="Cui X.M."/>
            <person name="Yuan T.T."/>
            <person name="Jiang B.G."/>
            <person name="Yang W.F."/>
            <person name="Lam T.T."/>
            <person name="Chang Q.C."/>
            <person name="Ding S.J."/>
            <person name="Wang X.J."/>
            <person name="Zhu J.G."/>
            <person name="Ruan X.D."/>
            <person name="Zhao L."/>
            <person name="Wei J.T."/>
            <person name="Ye R.Z."/>
            <person name="Que T.C."/>
            <person name="Du C.H."/>
            <person name="Zhou Y.H."/>
            <person name="Cheng J.X."/>
            <person name="Dai P.F."/>
            <person name="Guo W.B."/>
            <person name="Han X.H."/>
            <person name="Huang E.J."/>
            <person name="Li L.F."/>
            <person name="Wei W."/>
            <person name="Gao Y.C."/>
            <person name="Liu J.Z."/>
            <person name="Shao H.Z."/>
            <person name="Wang X."/>
            <person name="Wang C.C."/>
            <person name="Yang T.C."/>
            <person name="Huo Q.B."/>
            <person name="Li W."/>
            <person name="Chen H.Y."/>
            <person name="Chen S.E."/>
            <person name="Zhou L.G."/>
            <person name="Ni X.B."/>
            <person name="Tian J.H."/>
            <person name="Sheng Y."/>
            <person name="Liu T."/>
            <person name="Pan Y.S."/>
            <person name="Xia L.Y."/>
            <person name="Li J."/>
            <person name="Zhao F."/>
            <person name="Cao W.C."/>
        </authorList>
    </citation>
    <scope>NUCLEOTIDE SEQUENCE [LARGE SCALE GENOMIC DNA]</scope>
    <source>
        <strain evidence="1">Iper-2018</strain>
    </source>
</reference>
<protein>
    <submittedName>
        <fullName evidence="1">Uncharacterized protein</fullName>
    </submittedName>
</protein>
<gene>
    <name evidence="1" type="ORF">HPB47_027291</name>
</gene>
<evidence type="ECO:0000313" key="2">
    <source>
        <dbReference type="Proteomes" id="UP000805193"/>
    </source>
</evidence>
<organism evidence="1 2">
    <name type="scientific">Ixodes persulcatus</name>
    <name type="common">Taiga tick</name>
    <dbReference type="NCBI Taxonomy" id="34615"/>
    <lineage>
        <taxon>Eukaryota</taxon>
        <taxon>Metazoa</taxon>
        <taxon>Ecdysozoa</taxon>
        <taxon>Arthropoda</taxon>
        <taxon>Chelicerata</taxon>
        <taxon>Arachnida</taxon>
        <taxon>Acari</taxon>
        <taxon>Parasitiformes</taxon>
        <taxon>Ixodida</taxon>
        <taxon>Ixodoidea</taxon>
        <taxon>Ixodidae</taxon>
        <taxon>Ixodinae</taxon>
        <taxon>Ixodes</taxon>
    </lineage>
</organism>
<dbReference type="EMBL" id="JABSTQ010009826">
    <property type="protein sequence ID" value="KAG0425546.1"/>
    <property type="molecule type" value="Genomic_DNA"/>
</dbReference>
<accession>A0AC60PW87</accession>
<sequence length="98" mass="10605">MSCTVEPQCFSLARKAEKRRLVELTWTLQEVYLLPGPVQLCCPSALKGGKETVRGTLRTDRRLDASFTPALNLKCSGGEALFGGQYGAVTSVTSLPKT</sequence>
<evidence type="ECO:0000313" key="1">
    <source>
        <dbReference type="EMBL" id="KAG0425546.1"/>
    </source>
</evidence>
<proteinExistence type="predicted"/>
<keyword evidence="2" id="KW-1185">Reference proteome</keyword>
<dbReference type="Proteomes" id="UP000805193">
    <property type="component" value="Unassembled WGS sequence"/>
</dbReference>
<comment type="caution">
    <text evidence="1">The sequence shown here is derived from an EMBL/GenBank/DDBJ whole genome shotgun (WGS) entry which is preliminary data.</text>
</comment>